<gene>
    <name evidence="2" type="ORF">PECUL_23A048459</name>
</gene>
<dbReference type="Proteomes" id="UP001295444">
    <property type="component" value="Chromosome 12"/>
</dbReference>
<name>A0AAD1TJC4_PELCU</name>
<dbReference type="AlphaFoldDB" id="A0AAD1TJC4"/>
<sequence>MTLPPQRPNVQIADRHHERGRGLQRCPGPVTDMDRNIHSDLTCQWVMHIQDPDESTYDGNTEGLPTRRSRDHETRCSTIILDCRPHTLKQKEPHRGINAAIILCQLVKPPELVSVDQGELNQKRTTLLQAQRL</sequence>
<protein>
    <submittedName>
        <fullName evidence="2">Uncharacterized protein</fullName>
    </submittedName>
</protein>
<dbReference type="EMBL" id="OW240923">
    <property type="protein sequence ID" value="CAH2325570.1"/>
    <property type="molecule type" value="Genomic_DNA"/>
</dbReference>
<keyword evidence="3" id="KW-1185">Reference proteome</keyword>
<accession>A0AAD1TJC4</accession>
<evidence type="ECO:0000256" key="1">
    <source>
        <dbReference type="SAM" id="MobiDB-lite"/>
    </source>
</evidence>
<evidence type="ECO:0000313" key="3">
    <source>
        <dbReference type="Proteomes" id="UP001295444"/>
    </source>
</evidence>
<evidence type="ECO:0000313" key="2">
    <source>
        <dbReference type="EMBL" id="CAH2325570.1"/>
    </source>
</evidence>
<organism evidence="2 3">
    <name type="scientific">Pelobates cultripes</name>
    <name type="common">Western spadefoot toad</name>
    <dbReference type="NCBI Taxonomy" id="61616"/>
    <lineage>
        <taxon>Eukaryota</taxon>
        <taxon>Metazoa</taxon>
        <taxon>Chordata</taxon>
        <taxon>Craniata</taxon>
        <taxon>Vertebrata</taxon>
        <taxon>Euteleostomi</taxon>
        <taxon>Amphibia</taxon>
        <taxon>Batrachia</taxon>
        <taxon>Anura</taxon>
        <taxon>Pelobatoidea</taxon>
        <taxon>Pelobatidae</taxon>
        <taxon>Pelobates</taxon>
    </lineage>
</organism>
<reference evidence="2" key="1">
    <citation type="submission" date="2022-03" db="EMBL/GenBank/DDBJ databases">
        <authorList>
            <person name="Alioto T."/>
            <person name="Alioto T."/>
            <person name="Gomez Garrido J."/>
        </authorList>
    </citation>
    <scope>NUCLEOTIDE SEQUENCE</scope>
</reference>
<feature type="region of interest" description="Disordered" evidence="1">
    <location>
        <begin position="52"/>
        <end position="71"/>
    </location>
</feature>
<feature type="region of interest" description="Disordered" evidence="1">
    <location>
        <begin position="1"/>
        <end position="24"/>
    </location>
</feature>
<proteinExistence type="predicted"/>